<keyword evidence="2" id="KW-0812">Transmembrane</keyword>
<name>A0A1Y4T174_9FIRM</name>
<evidence type="ECO:0000256" key="2">
    <source>
        <dbReference type="SAM" id="Phobius"/>
    </source>
</evidence>
<dbReference type="AlphaFoldDB" id="A0A1Y4T174"/>
<dbReference type="Gene3D" id="3.40.190.10">
    <property type="entry name" value="Periplasmic binding protein-like II"/>
    <property type="match status" value="1"/>
</dbReference>
<evidence type="ECO:0000313" key="5">
    <source>
        <dbReference type="Proteomes" id="UP000195305"/>
    </source>
</evidence>
<feature type="transmembrane region" description="Helical" evidence="2">
    <location>
        <begin position="74"/>
        <end position="98"/>
    </location>
</feature>
<evidence type="ECO:0000256" key="1">
    <source>
        <dbReference type="ARBA" id="ARBA00006068"/>
    </source>
</evidence>
<dbReference type="PANTHER" id="PTHR33392">
    <property type="entry name" value="POLYISOPRENYL-TEICHOIC ACID--PEPTIDOGLYCAN TEICHOIC ACID TRANSFERASE TAGU"/>
    <property type="match status" value="1"/>
</dbReference>
<dbReference type="OrthoDB" id="27330at2"/>
<dbReference type="Proteomes" id="UP000195305">
    <property type="component" value="Unassembled WGS sequence"/>
</dbReference>
<protein>
    <recommendedName>
        <fullName evidence="3">Cell envelope-related transcriptional attenuator domain-containing protein</fullName>
    </recommendedName>
</protein>
<dbReference type="InterPro" id="IPR050922">
    <property type="entry name" value="LytR/CpsA/Psr_CW_biosynth"/>
</dbReference>
<proteinExistence type="inferred from homology"/>
<dbReference type="PANTHER" id="PTHR33392:SF6">
    <property type="entry name" value="POLYISOPRENYL-TEICHOIC ACID--PEPTIDOGLYCAN TEICHOIC ACID TRANSFERASE TAGU"/>
    <property type="match status" value="1"/>
</dbReference>
<feature type="transmembrane region" description="Helical" evidence="2">
    <location>
        <begin position="41"/>
        <end position="62"/>
    </location>
</feature>
<sequence>MAKHSKGSLVSKITSWQVILGIQAIASLLLIGLVFKLNALPLLYTMVLIGIVVLLALITFLLMKPSKIQGKGKIRNIIGKVISLLLSVFLMLGSLYIAQGNSVIDAISGANTKTTRISLVVMADSDYQEVSDLKNQTIEANLDDEDNAKYMNEAIEALNKEESTIQVNNASSYVDMANDLYDGKTKAIYINEANYGMLEEEHDTFKNDTRIIWSYDIVEQTKDISKNVNVTKEVFTIFISGIDTTGPVSTVSRSDVNMLVTVNPETKQILMTSIPRDYYVTLTNKGKKDKLTHAGLGGVENSVSTIENFMGIDINYYARVNFTSLIEMVDALGGITVYSPVAFTTLHGGYQIHKGNNEMDGDKALGFVRERYGLSGGDNDRVKNQQRVLTGMLKKAMSPAILTNYSSVLSSIEGSFETNMSAGEITDLIKMQLNDMASWDIYQIQLTGNGQMMTGGAYMPNNRLYYMIPNENSVNECASLIKQMMNGEKISVEQSE</sequence>
<dbReference type="RefSeq" id="WP_087357245.1">
    <property type="nucleotide sequence ID" value="NZ_NFLJ01000005.1"/>
</dbReference>
<reference evidence="4 5" key="1">
    <citation type="journal article" date="2018" name="BMC Genomics">
        <title>Whole genome sequencing and function prediction of 133 gut anaerobes isolated from chicken caecum in pure cultures.</title>
        <authorList>
            <person name="Medvecky M."/>
            <person name="Cejkova D."/>
            <person name="Polansky O."/>
            <person name="Karasova D."/>
            <person name="Kubasova T."/>
            <person name="Cizek A."/>
            <person name="Rychlik I."/>
        </authorList>
    </citation>
    <scope>NUCLEOTIDE SEQUENCE [LARGE SCALE GENOMIC DNA]</scope>
    <source>
        <strain evidence="4 5">An13</strain>
    </source>
</reference>
<feature type="domain" description="Cell envelope-related transcriptional attenuator" evidence="3">
    <location>
        <begin position="253"/>
        <end position="396"/>
    </location>
</feature>
<dbReference type="SUPFAM" id="SSF53850">
    <property type="entry name" value="Periplasmic binding protein-like II"/>
    <property type="match status" value="1"/>
</dbReference>
<keyword evidence="5" id="KW-1185">Reference proteome</keyword>
<feature type="transmembrane region" description="Helical" evidence="2">
    <location>
        <begin position="16"/>
        <end position="35"/>
    </location>
</feature>
<keyword evidence="2" id="KW-0472">Membrane</keyword>
<dbReference type="NCBIfam" id="TIGR00350">
    <property type="entry name" value="lytR_cpsA_psr"/>
    <property type="match status" value="1"/>
</dbReference>
<organism evidence="4 5">
    <name type="scientific">Massilimicrobiota timonensis</name>
    <dbReference type="NCBI Taxonomy" id="1776392"/>
    <lineage>
        <taxon>Bacteria</taxon>
        <taxon>Bacillati</taxon>
        <taxon>Bacillota</taxon>
        <taxon>Erysipelotrichia</taxon>
        <taxon>Erysipelotrichales</taxon>
        <taxon>Erysipelotrichaceae</taxon>
        <taxon>Massilimicrobiota</taxon>
    </lineage>
</organism>
<comment type="caution">
    <text evidence="4">The sequence shown here is derived from an EMBL/GenBank/DDBJ whole genome shotgun (WGS) entry which is preliminary data.</text>
</comment>
<evidence type="ECO:0000313" key="4">
    <source>
        <dbReference type="EMBL" id="OUQ35946.1"/>
    </source>
</evidence>
<evidence type="ECO:0000259" key="3">
    <source>
        <dbReference type="Pfam" id="PF03816"/>
    </source>
</evidence>
<accession>A0A1Y4T174</accession>
<dbReference type="EMBL" id="NFLJ01000005">
    <property type="protein sequence ID" value="OUQ35946.1"/>
    <property type="molecule type" value="Genomic_DNA"/>
</dbReference>
<comment type="similarity">
    <text evidence="1">Belongs to the LytR/CpsA/Psr (LCP) family.</text>
</comment>
<gene>
    <name evidence="4" type="ORF">B5E75_02625</name>
</gene>
<keyword evidence="2" id="KW-1133">Transmembrane helix</keyword>
<dbReference type="InterPro" id="IPR004474">
    <property type="entry name" value="LytR_CpsA_psr"/>
</dbReference>
<dbReference type="Gene3D" id="3.40.630.190">
    <property type="entry name" value="LCP protein"/>
    <property type="match status" value="1"/>
</dbReference>
<dbReference type="Pfam" id="PF03816">
    <property type="entry name" value="LytR_cpsA_psr"/>
    <property type="match status" value="1"/>
</dbReference>